<proteinExistence type="predicted"/>
<evidence type="ECO:0000256" key="1">
    <source>
        <dbReference type="SAM" id="Phobius"/>
    </source>
</evidence>
<dbReference type="STRING" id="1300349.I603_0165"/>
<dbReference type="EMBL" id="LZYB01000001">
    <property type="protein sequence ID" value="OBV12034.1"/>
    <property type="molecule type" value="Genomic_DNA"/>
</dbReference>
<protein>
    <submittedName>
        <fullName evidence="2">Uncharacterized protein</fullName>
    </submittedName>
</protein>
<name>A0A1A7BHS5_9SPHN</name>
<reference evidence="2 3" key="1">
    <citation type="submission" date="2016-06" db="EMBL/GenBank/DDBJ databases">
        <title>Genome sequence of Porphyrobacter dokdonensis DSW-74.</title>
        <authorList>
            <person name="Kim J.F."/>
            <person name="Song J.Y."/>
        </authorList>
    </citation>
    <scope>NUCLEOTIDE SEQUENCE [LARGE SCALE GENOMIC DNA]</scope>
    <source>
        <strain evidence="2 3">DSW-74</strain>
    </source>
</reference>
<dbReference type="Proteomes" id="UP000092484">
    <property type="component" value="Unassembled WGS sequence"/>
</dbReference>
<dbReference type="PATRIC" id="fig|1300349.4.peg.161"/>
<dbReference type="RefSeq" id="WP_143736722.1">
    <property type="nucleotide sequence ID" value="NZ_LZYB01000001.1"/>
</dbReference>
<keyword evidence="3" id="KW-1185">Reference proteome</keyword>
<dbReference type="AlphaFoldDB" id="A0A1A7BHS5"/>
<keyword evidence="1" id="KW-0812">Transmembrane</keyword>
<comment type="caution">
    <text evidence="2">The sequence shown here is derived from an EMBL/GenBank/DDBJ whole genome shotgun (WGS) entry which is preliminary data.</text>
</comment>
<sequence length="174" mass="19712">MGGIIDQVYLTIISMVSLAFFGGLAFYIIHASNSRWREYELLYAAIEPRETKTRKLAGMLRISQPGFRWGHLSGDLKSNRHPPVMVGVHHDGLSLTIVPPFRYGCRDLFLPFDRMTIEPAAWDFSDRAFGIQMEGVDGIEIVMFANVMEWAAEHSDILALMLQRADLVRGLQRA</sequence>
<evidence type="ECO:0000313" key="2">
    <source>
        <dbReference type="EMBL" id="OBV12034.1"/>
    </source>
</evidence>
<evidence type="ECO:0000313" key="3">
    <source>
        <dbReference type="Proteomes" id="UP000092484"/>
    </source>
</evidence>
<feature type="transmembrane region" description="Helical" evidence="1">
    <location>
        <begin position="12"/>
        <end position="29"/>
    </location>
</feature>
<accession>A0A1A7BHS5</accession>
<organism evidence="2 3">
    <name type="scientific">Erythrobacter dokdonensis DSW-74</name>
    <dbReference type="NCBI Taxonomy" id="1300349"/>
    <lineage>
        <taxon>Bacteria</taxon>
        <taxon>Pseudomonadati</taxon>
        <taxon>Pseudomonadota</taxon>
        <taxon>Alphaproteobacteria</taxon>
        <taxon>Sphingomonadales</taxon>
        <taxon>Erythrobacteraceae</taxon>
        <taxon>Erythrobacter/Porphyrobacter group</taxon>
        <taxon>Erythrobacter</taxon>
    </lineage>
</organism>
<gene>
    <name evidence="2" type="ORF">I603_0165</name>
</gene>
<keyword evidence="1" id="KW-1133">Transmembrane helix</keyword>
<keyword evidence="1" id="KW-0472">Membrane</keyword>